<dbReference type="NCBIfam" id="TIGR02532">
    <property type="entry name" value="IV_pilin_GFxxxE"/>
    <property type="match status" value="1"/>
</dbReference>
<keyword evidence="1" id="KW-0812">Transmembrane</keyword>
<dbReference type="PROSITE" id="PS00409">
    <property type="entry name" value="PROKAR_NTER_METHYL"/>
    <property type="match status" value="1"/>
</dbReference>
<organism evidence="2 3">
    <name type="scientific">Pseudoalteromonas caenipelagi</name>
    <dbReference type="NCBI Taxonomy" id="2726988"/>
    <lineage>
        <taxon>Bacteria</taxon>
        <taxon>Pseudomonadati</taxon>
        <taxon>Pseudomonadota</taxon>
        <taxon>Gammaproteobacteria</taxon>
        <taxon>Alteromonadales</taxon>
        <taxon>Pseudoalteromonadaceae</taxon>
        <taxon>Pseudoalteromonas</taxon>
    </lineage>
</organism>
<accession>A0A849VNF5</accession>
<comment type="caution">
    <text evidence="2">The sequence shown here is derived from an EMBL/GenBank/DDBJ whole genome shotgun (WGS) entry which is preliminary data.</text>
</comment>
<dbReference type="InterPro" id="IPR045584">
    <property type="entry name" value="Pilin-like"/>
</dbReference>
<dbReference type="Proteomes" id="UP000586305">
    <property type="component" value="Unassembled WGS sequence"/>
</dbReference>
<protein>
    <submittedName>
        <fullName evidence="2">Prepilin-type N-terminal cleavage/methylation domain-containing protein</fullName>
    </submittedName>
</protein>
<dbReference type="Gene3D" id="3.30.700.10">
    <property type="entry name" value="Glycoprotein, Type 4 Pilin"/>
    <property type="match status" value="1"/>
</dbReference>
<name>A0A849VNF5_9GAMM</name>
<reference evidence="2 3" key="1">
    <citation type="submission" date="2020-04" db="EMBL/GenBank/DDBJ databases">
        <title>Pseudoalteromonas caenipelagi sp. nov., isolated from a tidal flat.</title>
        <authorList>
            <person name="Park S."/>
            <person name="Yoon J.-H."/>
        </authorList>
    </citation>
    <scope>NUCLEOTIDE SEQUENCE [LARGE SCALE GENOMIC DNA]</scope>
    <source>
        <strain evidence="2 3">JBTF-M23</strain>
    </source>
</reference>
<sequence>MVVGSHFNMQKGFSLVELVVVLGIISILALVAMPSFITQIKQDRLTNNANLLSAFYKYSRSEAVKQSKSVQLIDSNSSWLLKARENGVLVTINQFSATDTSIQISYVDRTISTTGEIDLAVNMLVTDNDPSTTDYRFCILQSGQSWVSKAEENCT</sequence>
<dbReference type="AlphaFoldDB" id="A0A849VNF5"/>
<keyword evidence="1" id="KW-0472">Membrane</keyword>
<proteinExistence type="predicted"/>
<dbReference type="SUPFAM" id="SSF54523">
    <property type="entry name" value="Pili subunits"/>
    <property type="match status" value="1"/>
</dbReference>
<keyword evidence="3" id="KW-1185">Reference proteome</keyword>
<evidence type="ECO:0000313" key="2">
    <source>
        <dbReference type="EMBL" id="NOU53171.1"/>
    </source>
</evidence>
<dbReference type="InterPro" id="IPR012902">
    <property type="entry name" value="N_methyl_site"/>
</dbReference>
<dbReference type="EMBL" id="JABBPG010000017">
    <property type="protein sequence ID" value="NOU53171.1"/>
    <property type="molecule type" value="Genomic_DNA"/>
</dbReference>
<keyword evidence="1" id="KW-1133">Transmembrane helix</keyword>
<gene>
    <name evidence="2" type="ORF">HG263_21970</name>
</gene>
<evidence type="ECO:0000256" key="1">
    <source>
        <dbReference type="SAM" id="Phobius"/>
    </source>
</evidence>
<feature type="transmembrane region" description="Helical" evidence="1">
    <location>
        <begin position="12"/>
        <end position="37"/>
    </location>
</feature>
<dbReference type="Pfam" id="PF07963">
    <property type="entry name" value="N_methyl"/>
    <property type="match status" value="1"/>
</dbReference>
<evidence type="ECO:0000313" key="3">
    <source>
        <dbReference type="Proteomes" id="UP000586305"/>
    </source>
</evidence>
<dbReference type="RefSeq" id="WP_171628205.1">
    <property type="nucleotide sequence ID" value="NZ_JABBPG010000017.1"/>
</dbReference>